<evidence type="ECO:0000313" key="3">
    <source>
        <dbReference type="Proteomes" id="UP001054945"/>
    </source>
</evidence>
<sequence>MNKSRKSRPQAQSTAALNCNNKNRERRIVTRDYSAHVPHSKDPSLIQRQSHELDWGTYTNIWTSACKSVNYNENIVLEGVGRDKEDEGC</sequence>
<feature type="compositionally biased region" description="Polar residues" evidence="1">
    <location>
        <begin position="9"/>
        <end position="21"/>
    </location>
</feature>
<accession>A0AAV4V0M0</accession>
<gene>
    <name evidence="2" type="ORF">CEXT_122741</name>
</gene>
<evidence type="ECO:0000256" key="1">
    <source>
        <dbReference type="SAM" id="MobiDB-lite"/>
    </source>
</evidence>
<dbReference type="Proteomes" id="UP001054945">
    <property type="component" value="Unassembled WGS sequence"/>
</dbReference>
<reference evidence="2 3" key="1">
    <citation type="submission" date="2021-06" db="EMBL/GenBank/DDBJ databases">
        <title>Caerostris extrusa draft genome.</title>
        <authorList>
            <person name="Kono N."/>
            <person name="Arakawa K."/>
        </authorList>
    </citation>
    <scope>NUCLEOTIDE SEQUENCE [LARGE SCALE GENOMIC DNA]</scope>
</reference>
<evidence type="ECO:0000313" key="2">
    <source>
        <dbReference type="EMBL" id="GIY63548.1"/>
    </source>
</evidence>
<protein>
    <submittedName>
        <fullName evidence="2">Uncharacterized protein</fullName>
    </submittedName>
</protein>
<feature type="region of interest" description="Disordered" evidence="1">
    <location>
        <begin position="1"/>
        <end position="25"/>
    </location>
</feature>
<dbReference type="AlphaFoldDB" id="A0AAV4V0M0"/>
<dbReference type="EMBL" id="BPLR01013757">
    <property type="protein sequence ID" value="GIY63548.1"/>
    <property type="molecule type" value="Genomic_DNA"/>
</dbReference>
<keyword evidence="3" id="KW-1185">Reference proteome</keyword>
<organism evidence="2 3">
    <name type="scientific">Caerostris extrusa</name>
    <name type="common">Bark spider</name>
    <name type="synonym">Caerostris bankana</name>
    <dbReference type="NCBI Taxonomy" id="172846"/>
    <lineage>
        <taxon>Eukaryota</taxon>
        <taxon>Metazoa</taxon>
        <taxon>Ecdysozoa</taxon>
        <taxon>Arthropoda</taxon>
        <taxon>Chelicerata</taxon>
        <taxon>Arachnida</taxon>
        <taxon>Araneae</taxon>
        <taxon>Araneomorphae</taxon>
        <taxon>Entelegynae</taxon>
        <taxon>Araneoidea</taxon>
        <taxon>Araneidae</taxon>
        <taxon>Caerostris</taxon>
    </lineage>
</organism>
<proteinExistence type="predicted"/>
<comment type="caution">
    <text evidence="2">The sequence shown here is derived from an EMBL/GenBank/DDBJ whole genome shotgun (WGS) entry which is preliminary data.</text>
</comment>
<name>A0AAV4V0M0_CAEEX</name>